<gene>
    <name evidence="1" type="ORF">UFOPK3651_02577</name>
</gene>
<reference evidence="1" key="1">
    <citation type="submission" date="2020-05" db="EMBL/GenBank/DDBJ databases">
        <authorList>
            <person name="Chiriac C."/>
            <person name="Salcher M."/>
            <person name="Ghai R."/>
            <person name="Kavagutti S V."/>
        </authorList>
    </citation>
    <scope>NUCLEOTIDE SEQUENCE</scope>
</reference>
<dbReference type="AlphaFoldDB" id="A0A6J7JW43"/>
<sequence length="221" mass="23718">MFGRAGGADVRSHSPPQLRLPMMRCIEQRRRAVGVVGAVAVGAECPVFDQPRALRGVAVEQVGETTSEGPLLRVRATGTGHRHRAGGQHIEHGPREPRQTPRVALGIRVEAGVAERAGHEPTGEQELDVRADAVAAARRVGAQAVAQAHHRRIADADRRHRHDIGRERVGGCGRKHVGEGIEQGAEFVGVVEREHLVVNATGAVRCDWSRVDFQCGSLAVG</sequence>
<accession>A0A6J7JW43</accession>
<organism evidence="1">
    <name type="scientific">freshwater metagenome</name>
    <dbReference type="NCBI Taxonomy" id="449393"/>
    <lineage>
        <taxon>unclassified sequences</taxon>
        <taxon>metagenomes</taxon>
        <taxon>ecological metagenomes</taxon>
    </lineage>
</organism>
<dbReference type="EMBL" id="CAFBMT010000018">
    <property type="protein sequence ID" value="CAB4946849.1"/>
    <property type="molecule type" value="Genomic_DNA"/>
</dbReference>
<evidence type="ECO:0000313" key="1">
    <source>
        <dbReference type="EMBL" id="CAB4946849.1"/>
    </source>
</evidence>
<name>A0A6J7JW43_9ZZZZ</name>
<proteinExistence type="predicted"/>
<protein>
    <submittedName>
        <fullName evidence="1">Unannotated protein</fullName>
    </submittedName>
</protein>